<dbReference type="InterPro" id="IPR011042">
    <property type="entry name" value="6-blade_b-propeller_TolB-like"/>
</dbReference>
<sequence length="252" mass="25255">PSQSADDQRLLEGETDGTLAPQETGTPPEAAPARASPGTNELVSVDSAGNQADGFSTLSAISTDGRFVAFVSAASNLASGDTNGQSDVFVHDRQTGATERVSVDSAGSQADGGSETPAISADGRFVVFVSAASNLVPGDTNGQSEVFVHDRQTGATEQVNVDSAGNQADGSSEAPAISGDGRFVAFVSAASNLVPGDTDGQTEIFVHDRRTGATERVSVDSAGNQGDDGSGAPAISADGRFVAFASTGTNLV</sequence>
<feature type="compositionally biased region" description="Polar residues" evidence="2">
    <location>
        <begin position="37"/>
        <end position="50"/>
    </location>
</feature>
<dbReference type="EMBL" id="BARS01041863">
    <property type="protein sequence ID" value="GAG36814.1"/>
    <property type="molecule type" value="Genomic_DNA"/>
</dbReference>
<dbReference type="PANTHER" id="PTHR36842">
    <property type="entry name" value="PROTEIN TOLB HOMOLOG"/>
    <property type="match status" value="1"/>
</dbReference>
<protein>
    <recommendedName>
        <fullName evidence="4">Calcium-binding protein</fullName>
    </recommendedName>
</protein>
<dbReference type="AlphaFoldDB" id="X0X0U4"/>
<organism evidence="3">
    <name type="scientific">marine sediment metagenome</name>
    <dbReference type="NCBI Taxonomy" id="412755"/>
    <lineage>
        <taxon>unclassified sequences</taxon>
        <taxon>metagenomes</taxon>
        <taxon>ecological metagenomes</taxon>
    </lineage>
</organism>
<feature type="non-terminal residue" evidence="3">
    <location>
        <position position="252"/>
    </location>
</feature>
<evidence type="ECO:0000313" key="3">
    <source>
        <dbReference type="EMBL" id="GAG36814.1"/>
    </source>
</evidence>
<feature type="region of interest" description="Disordered" evidence="2">
    <location>
        <begin position="1"/>
        <end position="50"/>
    </location>
</feature>
<dbReference type="InterPro" id="IPR011659">
    <property type="entry name" value="WD40"/>
</dbReference>
<evidence type="ECO:0008006" key="4">
    <source>
        <dbReference type="Google" id="ProtNLM"/>
    </source>
</evidence>
<comment type="caution">
    <text evidence="3">The sequence shown here is derived from an EMBL/GenBank/DDBJ whole genome shotgun (WGS) entry which is preliminary data.</text>
</comment>
<feature type="region of interest" description="Disordered" evidence="2">
    <location>
        <begin position="209"/>
        <end position="235"/>
    </location>
</feature>
<dbReference type="SUPFAM" id="SSF69304">
    <property type="entry name" value="Tricorn protease N-terminal domain"/>
    <property type="match status" value="1"/>
</dbReference>
<feature type="non-terminal residue" evidence="3">
    <location>
        <position position="1"/>
    </location>
</feature>
<feature type="compositionally biased region" description="Basic and acidic residues" evidence="2">
    <location>
        <begin position="1"/>
        <end position="12"/>
    </location>
</feature>
<accession>X0X0U4</accession>
<proteinExistence type="inferred from homology"/>
<comment type="similarity">
    <text evidence="1">Belongs to the TolB family.</text>
</comment>
<dbReference type="Pfam" id="PF07676">
    <property type="entry name" value="PD40"/>
    <property type="match status" value="3"/>
</dbReference>
<evidence type="ECO:0000256" key="2">
    <source>
        <dbReference type="SAM" id="MobiDB-lite"/>
    </source>
</evidence>
<gene>
    <name evidence="3" type="ORF">S01H1_63588</name>
</gene>
<name>X0X0U4_9ZZZZ</name>
<reference evidence="3" key="1">
    <citation type="journal article" date="2014" name="Front. Microbiol.">
        <title>High frequency of phylogenetically diverse reductive dehalogenase-homologous genes in deep subseafloor sedimentary metagenomes.</title>
        <authorList>
            <person name="Kawai M."/>
            <person name="Futagami T."/>
            <person name="Toyoda A."/>
            <person name="Takaki Y."/>
            <person name="Nishi S."/>
            <person name="Hori S."/>
            <person name="Arai W."/>
            <person name="Tsubouchi T."/>
            <person name="Morono Y."/>
            <person name="Uchiyama I."/>
            <person name="Ito T."/>
            <person name="Fujiyama A."/>
            <person name="Inagaki F."/>
            <person name="Takami H."/>
        </authorList>
    </citation>
    <scope>NUCLEOTIDE SEQUENCE</scope>
    <source>
        <strain evidence="3">Expedition CK06-06</strain>
    </source>
</reference>
<evidence type="ECO:0000256" key="1">
    <source>
        <dbReference type="ARBA" id="ARBA00009820"/>
    </source>
</evidence>
<dbReference type="Gene3D" id="2.120.10.30">
    <property type="entry name" value="TolB, C-terminal domain"/>
    <property type="match status" value="1"/>
</dbReference>